<dbReference type="PANTHER" id="PTHR47331">
    <property type="entry name" value="PHD-TYPE DOMAIN-CONTAINING PROTEIN"/>
    <property type="match status" value="1"/>
</dbReference>
<reference evidence="1 2" key="1">
    <citation type="submission" date="2022-01" db="EMBL/GenBank/DDBJ databases">
        <title>A high-quality chromosome-level genome assembly of rohu carp, Labeo rohita.</title>
        <authorList>
            <person name="Arick M.A. II"/>
            <person name="Hsu C.-Y."/>
            <person name="Magbanua Z."/>
            <person name="Pechanova O."/>
            <person name="Grover C."/>
            <person name="Miller E."/>
            <person name="Thrash A."/>
            <person name="Ezzel L."/>
            <person name="Alam S."/>
            <person name="Benzie J."/>
            <person name="Hamilton M."/>
            <person name="Karsi A."/>
            <person name="Lawrence M.L."/>
            <person name="Peterson D.G."/>
        </authorList>
    </citation>
    <scope>NUCLEOTIDE SEQUENCE [LARGE SCALE GENOMIC DNA]</scope>
    <source>
        <strain evidence="2">BAU-BD-2019</strain>
        <tissue evidence="1">Blood</tissue>
    </source>
</reference>
<protein>
    <submittedName>
        <fullName evidence="1">Defensin-like protein 68</fullName>
    </submittedName>
</protein>
<evidence type="ECO:0000313" key="2">
    <source>
        <dbReference type="Proteomes" id="UP000830375"/>
    </source>
</evidence>
<evidence type="ECO:0000313" key="1">
    <source>
        <dbReference type="EMBL" id="KAI2666545.1"/>
    </source>
</evidence>
<dbReference type="PANTHER" id="PTHR47331:SF5">
    <property type="entry name" value="RIBONUCLEASE H"/>
    <property type="match status" value="1"/>
</dbReference>
<proteinExistence type="predicted"/>
<name>A0ABQ8MUN8_LABRO</name>
<dbReference type="Proteomes" id="UP000830375">
    <property type="component" value="Unassembled WGS sequence"/>
</dbReference>
<keyword evidence="2" id="KW-1185">Reference proteome</keyword>
<dbReference type="EMBL" id="JACTAM010000003">
    <property type="protein sequence ID" value="KAI2666545.1"/>
    <property type="molecule type" value="Genomic_DNA"/>
</dbReference>
<gene>
    <name evidence="1" type="ORF">H4Q32_010434</name>
</gene>
<dbReference type="Pfam" id="PF05380">
    <property type="entry name" value="Peptidase_A17"/>
    <property type="match status" value="1"/>
</dbReference>
<sequence>MCTSSECSKIKEEQGIPQRYVSGPVSKDLEGIFLRTDDEAYHDAWEKLNCLYGQPFAIQRAFSERLADWPKIRSKDAIGLRNFSDLLSACENAMPHVKGLQILNDYQENQKLVQKLPDWVASRWNRQVTQALSQNQEFPDCKEFCAFVDYESGNFIDLPPAYTRDYIPVNRDHIPTCEVIVEKDDETFAVQTDLGWSIIRCSSLRLDLPKESSLCHRLVARELPPVTPTDVIRVLETDFKDINEEKMKVSQDDILFINKLKEGIHKNVYGHYEIPLPFKGRPVLPSNKQLTVARLDHLKRRMSKDERYKEQYKEFMSEIIQRGDAEEVNNCGKKGETWYLPHHGVFHPKKSKRLQVVFDCSASVCEFLKLIANKNSHLYPLGSEFVLKNFYVDDGVTSVEDAEKAIKLASDAKNLDFASELPLERALGIQWQRDLDCFKFNVKLQQQPATCRGILSTVASVYDPLGFIAPVLLNGKRILQEICKRGTGWDDSLSRELQLRAVHIEMLPDMSTDSFINALWRFIAIRDRCLMSVSECLQCVSSSWMFDRGLVSGSSLRGLLPQDHYSPLDHLSSLHFTLTILSLHHPSERHYL</sequence>
<dbReference type="InterPro" id="IPR008042">
    <property type="entry name" value="Retrotrans_Pao"/>
</dbReference>
<comment type="caution">
    <text evidence="1">The sequence shown here is derived from an EMBL/GenBank/DDBJ whole genome shotgun (WGS) entry which is preliminary data.</text>
</comment>
<organism evidence="1 2">
    <name type="scientific">Labeo rohita</name>
    <name type="common">Indian major carp</name>
    <name type="synonym">Cyprinus rohita</name>
    <dbReference type="NCBI Taxonomy" id="84645"/>
    <lineage>
        <taxon>Eukaryota</taxon>
        <taxon>Metazoa</taxon>
        <taxon>Chordata</taxon>
        <taxon>Craniata</taxon>
        <taxon>Vertebrata</taxon>
        <taxon>Euteleostomi</taxon>
        <taxon>Actinopterygii</taxon>
        <taxon>Neopterygii</taxon>
        <taxon>Teleostei</taxon>
        <taxon>Ostariophysi</taxon>
        <taxon>Cypriniformes</taxon>
        <taxon>Cyprinidae</taxon>
        <taxon>Labeoninae</taxon>
        <taxon>Labeonini</taxon>
        <taxon>Labeo</taxon>
    </lineage>
</organism>
<accession>A0ABQ8MUN8</accession>